<gene>
    <name evidence="4" type="ORF">BD410DRAFT_781986</name>
</gene>
<name>A0A4Y7QM94_9AGAM</name>
<organism evidence="4 5">
    <name type="scientific">Rickenella mellea</name>
    <dbReference type="NCBI Taxonomy" id="50990"/>
    <lineage>
        <taxon>Eukaryota</taxon>
        <taxon>Fungi</taxon>
        <taxon>Dikarya</taxon>
        <taxon>Basidiomycota</taxon>
        <taxon>Agaricomycotina</taxon>
        <taxon>Agaricomycetes</taxon>
        <taxon>Hymenochaetales</taxon>
        <taxon>Rickenellaceae</taxon>
        <taxon>Rickenella</taxon>
    </lineage>
</organism>
<dbReference type="EMBL" id="ML170158">
    <property type="protein sequence ID" value="TDL28040.1"/>
    <property type="molecule type" value="Genomic_DNA"/>
</dbReference>
<dbReference type="InterPro" id="IPR000182">
    <property type="entry name" value="GNAT_dom"/>
</dbReference>
<dbReference type="Proteomes" id="UP000294933">
    <property type="component" value="Unassembled WGS sequence"/>
</dbReference>
<evidence type="ECO:0000256" key="1">
    <source>
        <dbReference type="ARBA" id="ARBA00022679"/>
    </source>
</evidence>
<dbReference type="Pfam" id="PF00583">
    <property type="entry name" value="Acetyltransf_1"/>
    <property type="match status" value="1"/>
</dbReference>
<dbReference type="CDD" id="cd04301">
    <property type="entry name" value="NAT_SF"/>
    <property type="match status" value="1"/>
</dbReference>
<evidence type="ECO:0000256" key="2">
    <source>
        <dbReference type="ARBA" id="ARBA00023315"/>
    </source>
</evidence>
<reference evidence="4 5" key="1">
    <citation type="submission" date="2018-06" db="EMBL/GenBank/DDBJ databases">
        <title>A transcriptomic atlas of mushroom development highlights an independent origin of complex multicellularity.</title>
        <authorList>
            <consortium name="DOE Joint Genome Institute"/>
            <person name="Krizsan K."/>
            <person name="Almasi E."/>
            <person name="Merenyi Z."/>
            <person name="Sahu N."/>
            <person name="Viragh M."/>
            <person name="Koszo T."/>
            <person name="Mondo S."/>
            <person name="Kiss B."/>
            <person name="Balint B."/>
            <person name="Kues U."/>
            <person name="Barry K."/>
            <person name="Hegedus J.C."/>
            <person name="Henrissat B."/>
            <person name="Johnson J."/>
            <person name="Lipzen A."/>
            <person name="Ohm R."/>
            <person name="Nagy I."/>
            <person name="Pangilinan J."/>
            <person name="Yan J."/>
            <person name="Xiong Y."/>
            <person name="Grigoriev I.V."/>
            <person name="Hibbett D.S."/>
            <person name="Nagy L.G."/>
        </authorList>
    </citation>
    <scope>NUCLEOTIDE SEQUENCE [LARGE SCALE GENOMIC DNA]</scope>
    <source>
        <strain evidence="4 5">SZMC22713</strain>
    </source>
</reference>
<dbReference type="PANTHER" id="PTHR43420">
    <property type="entry name" value="ACETYLTRANSFERASE"/>
    <property type="match status" value="1"/>
</dbReference>
<dbReference type="SUPFAM" id="SSF55729">
    <property type="entry name" value="Acyl-CoA N-acyltransferases (Nat)"/>
    <property type="match status" value="1"/>
</dbReference>
<proteinExistence type="predicted"/>
<evidence type="ECO:0000313" key="5">
    <source>
        <dbReference type="Proteomes" id="UP000294933"/>
    </source>
</evidence>
<dbReference type="InterPro" id="IPR016181">
    <property type="entry name" value="Acyl_CoA_acyltransferase"/>
</dbReference>
<protein>
    <recommendedName>
        <fullName evidence="3">N-acetyltransferase domain-containing protein</fullName>
    </recommendedName>
</protein>
<dbReference type="AlphaFoldDB" id="A0A4Y7QM94"/>
<keyword evidence="2" id="KW-0012">Acyltransferase</keyword>
<feature type="domain" description="N-acetyltransferase" evidence="3">
    <location>
        <begin position="186"/>
        <end position="341"/>
    </location>
</feature>
<dbReference type="Gene3D" id="3.40.630.30">
    <property type="match status" value="1"/>
</dbReference>
<keyword evidence="5" id="KW-1185">Reference proteome</keyword>
<dbReference type="GO" id="GO:0016747">
    <property type="term" value="F:acyltransferase activity, transferring groups other than amino-acyl groups"/>
    <property type="evidence" value="ECO:0007669"/>
    <property type="project" value="InterPro"/>
</dbReference>
<evidence type="ECO:0000313" key="4">
    <source>
        <dbReference type="EMBL" id="TDL28040.1"/>
    </source>
</evidence>
<evidence type="ECO:0000259" key="3">
    <source>
        <dbReference type="PROSITE" id="PS51186"/>
    </source>
</evidence>
<dbReference type="OrthoDB" id="5372118at2759"/>
<dbReference type="InterPro" id="IPR050680">
    <property type="entry name" value="YpeA/RimI_acetyltransf"/>
</dbReference>
<dbReference type="PROSITE" id="PS51186">
    <property type="entry name" value="GNAT"/>
    <property type="match status" value="1"/>
</dbReference>
<dbReference type="VEuPathDB" id="FungiDB:BD410DRAFT_781986"/>
<accession>A0A4Y7QM94</accession>
<keyword evidence="1" id="KW-0808">Transferase</keyword>
<sequence>MPGRTDFDIETNVYRRPSDIPRTVWRQLHSDPLNANILLPCLVKASNYERRGGRMSKDTLWIACFSKTDHSALPDEQGRVLDFFVSCTDGPIDKYPIFIYSSHPREHLHDTFLLPRMARIASELQRNVAPERTFSVFALKPAAEVFSEVWTQQTGIAVEEQPYYAATFSYCTRETFVQRKASMFPGEVWDLRMAALSDLDAVASLCHGFAEGSEPFVLTRERAFEEASLLIDQGQVWVHEVKRNGQPSAIASIVAVTRETASVSAITKVYTNPDFRRRGFAERLVRKVTQELLQSGKEFVVLYVAHDNKAAAKVYHRVGFAGLASDANEVTPGVEPWLELGFDQSVVRLGHW</sequence>